<organism evidence="1 2">
    <name type="scientific">Characodon lateralis</name>
    <dbReference type="NCBI Taxonomy" id="208331"/>
    <lineage>
        <taxon>Eukaryota</taxon>
        <taxon>Metazoa</taxon>
        <taxon>Chordata</taxon>
        <taxon>Craniata</taxon>
        <taxon>Vertebrata</taxon>
        <taxon>Euteleostomi</taxon>
        <taxon>Actinopterygii</taxon>
        <taxon>Neopterygii</taxon>
        <taxon>Teleostei</taxon>
        <taxon>Neoteleostei</taxon>
        <taxon>Acanthomorphata</taxon>
        <taxon>Ovalentaria</taxon>
        <taxon>Atherinomorphae</taxon>
        <taxon>Cyprinodontiformes</taxon>
        <taxon>Goodeidae</taxon>
        <taxon>Characodon</taxon>
    </lineage>
</organism>
<proteinExistence type="predicted"/>
<gene>
    <name evidence="1" type="ORF">CHARACLAT_005333</name>
</gene>
<reference evidence="1 2" key="1">
    <citation type="submission" date="2021-06" db="EMBL/GenBank/DDBJ databases">
        <authorList>
            <person name="Palmer J.M."/>
        </authorList>
    </citation>
    <scope>NUCLEOTIDE SEQUENCE [LARGE SCALE GENOMIC DNA]</scope>
    <source>
        <strain evidence="1 2">CL_MEX2019</strain>
        <tissue evidence="1">Muscle</tissue>
    </source>
</reference>
<protein>
    <submittedName>
        <fullName evidence="1">Uncharacterized protein</fullName>
    </submittedName>
</protein>
<sequence>MFLAQRPPVVLAQEAEPTIALIASFLCECFIEKACGQVKRSFLASVNVCIFRKTAGLKKSKGDPSASQSLLSALQISSHCTGSVQCEATCADWPAGTTARFMWLLAMLIHICSMVVARCEVFEDRYRQQSFEIRICLSIF</sequence>
<dbReference type="Proteomes" id="UP001352852">
    <property type="component" value="Unassembled WGS sequence"/>
</dbReference>
<dbReference type="EMBL" id="JAHUTJ010049444">
    <property type="protein sequence ID" value="MED6283107.1"/>
    <property type="molecule type" value="Genomic_DNA"/>
</dbReference>
<evidence type="ECO:0000313" key="1">
    <source>
        <dbReference type="EMBL" id="MED6283107.1"/>
    </source>
</evidence>
<name>A0ABU7E794_9TELE</name>
<accession>A0ABU7E794</accession>
<keyword evidence="2" id="KW-1185">Reference proteome</keyword>
<comment type="caution">
    <text evidence="1">The sequence shown here is derived from an EMBL/GenBank/DDBJ whole genome shotgun (WGS) entry which is preliminary data.</text>
</comment>
<evidence type="ECO:0000313" key="2">
    <source>
        <dbReference type="Proteomes" id="UP001352852"/>
    </source>
</evidence>